<feature type="compositionally biased region" description="Low complexity" evidence="1">
    <location>
        <begin position="372"/>
        <end position="394"/>
    </location>
</feature>
<feature type="compositionally biased region" description="Low complexity" evidence="1">
    <location>
        <begin position="811"/>
        <end position="829"/>
    </location>
</feature>
<feature type="compositionally biased region" description="Polar residues" evidence="1">
    <location>
        <begin position="570"/>
        <end position="590"/>
    </location>
</feature>
<protein>
    <submittedName>
        <fullName evidence="2">Uncharacterized protein</fullName>
    </submittedName>
</protein>
<feature type="region of interest" description="Disordered" evidence="1">
    <location>
        <begin position="369"/>
        <end position="400"/>
    </location>
</feature>
<feature type="compositionally biased region" description="Polar residues" evidence="1">
    <location>
        <begin position="477"/>
        <end position="490"/>
    </location>
</feature>
<reference evidence="2" key="1">
    <citation type="journal article" date="2023" name="PLoS Negl. Trop. Dis.">
        <title>A genome sequence for Biomphalaria pfeifferi, the major vector snail for the human-infecting parasite Schistosoma mansoni.</title>
        <authorList>
            <person name="Bu L."/>
            <person name="Lu L."/>
            <person name="Laidemitt M.R."/>
            <person name="Zhang S.M."/>
            <person name="Mutuku M."/>
            <person name="Mkoji G."/>
            <person name="Steinauer M."/>
            <person name="Loker E.S."/>
        </authorList>
    </citation>
    <scope>NUCLEOTIDE SEQUENCE</scope>
    <source>
        <strain evidence="2">KasaAsao</strain>
    </source>
</reference>
<feature type="region of interest" description="Disordered" evidence="1">
    <location>
        <begin position="170"/>
        <end position="192"/>
    </location>
</feature>
<dbReference type="AlphaFoldDB" id="A0AAD8C1V8"/>
<dbReference type="Proteomes" id="UP001233172">
    <property type="component" value="Unassembled WGS sequence"/>
</dbReference>
<feature type="compositionally biased region" description="Acidic residues" evidence="1">
    <location>
        <begin position="236"/>
        <end position="246"/>
    </location>
</feature>
<name>A0AAD8C1V8_BIOPF</name>
<feature type="compositionally biased region" description="Polar residues" evidence="1">
    <location>
        <begin position="499"/>
        <end position="523"/>
    </location>
</feature>
<feature type="region of interest" description="Disordered" evidence="1">
    <location>
        <begin position="476"/>
        <end position="612"/>
    </location>
</feature>
<proteinExistence type="predicted"/>
<dbReference type="EMBL" id="JASAOG010000019">
    <property type="protein sequence ID" value="KAK0063879.1"/>
    <property type="molecule type" value="Genomic_DNA"/>
</dbReference>
<feature type="region of interest" description="Disordered" evidence="1">
    <location>
        <begin position="632"/>
        <end position="674"/>
    </location>
</feature>
<reference evidence="2" key="2">
    <citation type="submission" date="2023-04" db="EMBL/GenBank/DDBJ databases">
        <authorList>
            <person name="Bu L."/>
            <person name="Lu L."/>
            <person name="Laidemitt M.R."/>
            <person name="Zhang S.M."/>
            <person name="Mutuku M."/>
            <person name="Mkoji G."/>
            <person name="Steinauer M."/>
            <person name="Loker E.S."/>
        </authorList>
    </citation>
    <scope>NUCLEOTIDE SEQUENCE</scope>
    <source>
        <strain evidence="2">KasaAsao</strain>
        <tissue evidence="2">Whole Snail</tissue>
    </source>
</reference>
<sequence length="901" mass="97662">MDKTPVDWEELEAQAVLIQRLISDHETSLDSPHFISRVAQPDGLINVDSPFNDLPVSSCNVETLTIKGRNNFTLRSPLKNVTNSGIDGTPEKLNQENLPISYPTSAEFKEFLLKISEVSPGSNDSSCDIRLDGSKDDSSGYKEKAHIRRGTFDIEDSDIKKAESNKTTRGRLGTYNLTPPSPLLSSGLKDSGDDGLVKTTNSNVIEESKFNNVQSMKPIVPSICSLDDSDLSSSDESVEETETEEDIPVTELLIVLDEVPSVKSSVKNKKSRKLTDLKIQSNVLKDVLQNANENCTKKETKTLDQEESVIVKSIEKTETKLNTATVSVNHIEKIDMPTKEDSSFITASTLEKVENVDEVPGILASVPVTNENSSNLTSSKIGSLSSSNSSSSNSMRLIPKNSSHSVVAELKKEQKAPGTVTINKSLIKRSSLGHATQVKVPVNATERRSLGASAPSIKPTLMKPGQLQPKVVAKRSSFGNKTGTPGTEGSTHIAGDSVLSRTVTKSQPAVSKVLQKNSKLEQSQTKENKSPKKCASQASEINQKKVKGTTYSRPSLLPPRPLARGLPVPSKTNLKSATEVNRSVQETTQAAPHPTKPVPEIPKPNSEMSKPAPVQIKAPLTATKTLKLVRPGFTKAPGAKPASNSENFSKAMEKEQDAATVDQKPGAGSEFKLSSLNESNSKGLIQMQKKGPAPIKAIFQPSISKDAIETLLPDGSKTVTKEQNDVSRVSTKSDQFDGSKTVTKVKPEGEARALTLSSECSLPCTVSVCQITPMKTDKPLNPRRLSDVFQNISPESEKQGKQSKIPTPKCSRISSRSSSGSNSSFSSFRKPSDFESPSTVRKESTGSASAFKPKRALVRYTPDVEPRRQSMWSPVKKKLLPDQDMAHQCTKRLRPGQEDSL</sequence>
<feature type="region of interest" description="Disordered" evidence="1">
    <location>
        <begin position="226"/>
        <end position="246"/>
    </location>
</feature>
<evidence type="ECO:0000313" key="3">
    <source>
        <dbReference type="Proteomes" id="UP001233172"/>
    </source>
</evidence>
<feature type="region of interest" description="Disordered" evidence="1">
    <location>
        <begin position="792"/>
        <end position="901"/>
    </location>
</feature>
<organism evidence="2 3">
    <name type="scientific">Biomphalaria pfeifferi</name>
    <name type="common">Bloodfluke planorb</name>
    <name type="synonym">Freshwater snail</name>
    <dbReference type="NCBI Taxonomy" id="112525"/>
    <lineage>
        <taxon>Eukaryota</taxon>
        <taxon>Metazoa</taxon>
        <taxon>Spiralia</taxon>
        <taxon>Lophotrochozoa</taxon>
        <taxon>Mollusca</taxon>
        <taxon>Gastropoda</taxon>
        <taxon>Heterobranchia</taxon>
        <taxon>Euthyneura</taxon>
        <taxon>Panpulmonata</taxon>
        <taxon>Hygrophila</taxon>
        <taxon>Lymnaeoidea</taxon>
        <taxon>Planorbidae</taxon>
        <taxon>Biomphalaria</taxon>
    </lineage>
</organism>
<accession>A0AAD8C1V8</accession>
<comment type="caution">
    <text evidence="2">The sequence shown here is derived from an EMBL/GenBank/DDBJ whole genome shotgun (WGS) entry which is preliminary data.</text>
</comment>
<evidence type="ECO:0000313" key="2">
    <source>
        <dbReference type="EMBL" id="KAK0063879.1"/>
    </source>
</evidence>
<keyword evidence="3" id="KW-1185">Reference proteome</keyword>
<evidence type="ECO:0000256" key="1">
    <source>
        <dbReference type="SAM" id="MobiDB-lite"/>
    </source>
</evidence>
<gene>
    <name evidence="2" type="ORF">Bpfe_006564</name>
</gene>